<dbReference type="GO" id="GO:0017116">
    <property type="term" value="F:single-stranded DNA helicase activity"/>
    <property type="evidence" value="ECO:0007669"/>
    <property type="project" value="UniProtKB-UniRule"/>
</dbReference>
<accession>A0A8R1XMK6</accession>
<evidence type="ECO:0000256" key="7">
    <source>
        <dbReference type="ARBA" id="ARBA00022741"/>
    </source>
</evidence>
<dbReference type="GO" id="GO:0005737">
    <property type="term" value="C:cytoplasm"/>
    <property type="evidence" value="ECO:0007669"/>
    <property type="project" value="TreeGrafter"/>
</dbReference>
<evidence type="ECO:0000256" key="16">
    <source>
        <dbReference type="ARBA" id="ARBA00023242"/>
    </source>
</evidence>
<evidence type="ECO:0000259" key="20">
    <source>
        <dbReference type="Pfam" id="PF08696"/>
    </source>
</evidence>
<keyword evidence="14 19" id="KW-0238">DNA-binding</keyword>
<keyword evidence="4 19" id="KW-0235">DNA replication</keyword>
<dbReference type="InterPro" id="IPR027417">
    <property type="entry name" value="P-loop_NTPase"/>
</dbReference>
<evidence type="ECO:0000313" key="24">
    <source>
        <dbReference type="Proteomes" id="UP000024404"/>
    </source>
</evidence>
<keyword evidence="10 19" id="KW-0347">Helicase</keyword>
<keyword evidence="8 19" id="KW-0227">DNA damage</keyword>
<dbReference type="GO" id="GO:0043139">
    <property type="term" value="F:5'-3' DNA helicase activity"/>
    <property type="evidence" value="ECO:0007669"/>
    <property type="project" value="EnsemblMetazoa"/>
</dbReference>
<keyword evidence="17 19" id="KW-0511">Multifunctional enzyme</keyword>
<evidence type="ECO:0000256" key="11">
    <source>
        <dbReference type="ARBA" id="ARBA00022840"/>
    </source>
</evidence>
<sequence>MELSGSNLCKKNDAELITNDISHSMISTEVLTDASINNFTSTDCVPPRKRPKRLSISCVERDIQDSFIPFGSNDDASIINVRVISLSDDANDELRELNCICEDTPKIYRVRLGGIWSSTPVKIGSSLRVIGAKIEGEKDLLLNWENGVLIVERNVLVPCTLIAQGTSCRRKAILSHYFRGRSSTTKEMLIGNVVHELFQIAITRSGFDVTESSLLDLWRKELHEQYAEQLFVLNLSSQEVEDELSLYFKTITRWVSSHMPEPKGRNEYLQIGSRIKEVVDIEESIWNSCYGFKAKIDCTLKIRKKDGDQKLFPVELKTGKSNPNTEHVTQVMLYCLALASKQSTIESGLLLYLLDATLRTVSPKAIDLKGILHMRNEIAAGISAISFDNLPEPVCDTHICKWCNQALSCSLLQHCSGSTVTEIFFQDQIKHLKQSHIDYFERFIRWILMEWRYATKKNPTDKENIYKRKNSNVMVILHSIREQRNRIIITFQKEGVIDEQYELFIKGDMLLVFSEESEMIAMGSVISVKEKFIDVTVNGNNSSFVVGKTCFLERHETSFNYTVNLGNLIALMVDDKQMSKIRSLIIDMRPPVFSKMKKEDIIGIAEIVRQLNCDQARAVVKSLMSSDYAIIEGFPGSGKTSTLVVLIRCLIYLGRTVLVTSHTHSAIDNLLSKLVEYIDENNILRLGQQTSVRKSLQHLTLEAKLSKCTGTAKASLMQHILKETPIVACTCLGMSTNLLFSYRRFSMTVVDEASLVLEPTILPAIAASDSFILVGDHRQLTPLVCSKQARHEGMAKSLLERLIVHHSAVITLHSQYRMNRPIAELSSALFYENKLRCANNIIAEAVLTNLASDLISDGFHFKAYKLCISSLLNDAVVFVDTQSYKNPSFRATFSTFGEVTNTGELEFIGGLCKLFIKLGLSVNDLGVISVYRYHAERLRRVVQAGIEVNTVDQYQGRDKSIIVLSFVWTGEAENRKSELLADCRRINVAITRAKYKLILVGCQKSLSSYPAVSAVINAIPKECVTKLQE</sequence>
<name>A0A8R1XMK6_ONCVO</name>
<comment type="subcellular location">
    <subcellularLocation>
        <location evidence="19">Nucleus</location>
    </subcellularLocation>
    <subcellularLocation>
        <location evidence="19">Chromosome</location>
    </subcellularLocation>
</comment>
<evidence type="ECO:0000256" key="5">
    <source>
        <dbReference type="ARBA" id="ARBA00022722"/>
    </source>
</evidence>
<evidence type="ECO:0000256" key="15">
    <source>
        <dbReference type="ARBA" id="ARBA00023204"/>
    </source>
</evidence>
<evidence type="ECO:0000256" key="2">
    <source>
        <dbReference type="ARBA" id="ARBA00007913"/>
    </source>
</evidence>
<dbReference type="EMBL" id="CMVM020000318">
    <property type="status" value="NOT_ANNOTATED_CDS"/>
    <property type="molecule type" value="Genomic_DNA"/>
</dbReference>
<feature type="domain" description="DNA2/NAM7 helicase helicase" evidence="21">
    <location>
        <begin position="709"/>
        <end position="787"/>
    </location>
</feature>
<dbReference type="GO" id="GO:0017108">
    <property type="term" value="F:5'-flap endonuclease activity"/>
    <property type="evidence" value="ECO:0007669"/>
    <property type="project" value="UniProtKB-UniRule"/>
</dbReference>
<dbReference type="GO" id="GO:0071932">
    <property type="term" value="P:replication fork reversal"/>
    <property type="evidence" value="ECO:0007669"/>
    <property type="project" value="TreeGrafter"/>
</dbReference>
<keyword evidence="16 19" id="KW-0539">Nucleus</keyword>
<dbReference type="CDD" id="cd18808">
    <property type="entry name" value="SF1_C_Upf1"/>
    <property type="match status" value="1"/>
</dbReference>
<dbReference type="PANTHER" id="PTHR10887:SF433">
    <property type="entry name" value="DNA REPLICATION ATP-DEPENDENT HELICASE_NUCLEASE DNA2"/>
    <property type="match status" value="1"/>
</dbReference>
<dbReference type="GO" id="GO:0005634">
    <property type="term" value="C:nucleus"/>
    <property type="evidence" value="ECO:0007669"/>
    <property type="project" value="UniProtKB-SubCell"/>
</dbReference>
<dbReference type="Pfam" id="PF13086">
    <property type="entry name" value="AAA_11"/>
    <property type="match status" value="2"/>
</dbReference>
<keyword evidence="9 19" id="KW-0378">Hydrolase</keyword>
<evidence type="ECO:0000256" key="17">
    <source>
        <dbReference type="ARBA" id="ARBA00023268"/>
    </source>
</evidence>
<reference evidence="24" key="1">
    <citation type="submission" date="2013-10" db="EMBL/GenBank/DDBJ databases">
        <title>Genome sequencing of Onchocerca volvulus.</title>
        <authorList>
            <person name="Cotton J."/>
            <person name="Tsai J."/>
            <person name="Stanley E."/>
            <person name="Tracey A."/>
            <person name="Holroyd N."/>
            <person name="Lustigman S."/>
            <person name="Berriman M."/>
        </authorList>
    </citation>
    <scope>NUCLEOTIDE SEQUENCE</scope>
</reference>
<dbReference type="GO" id="GO:0006281">
    <property type="term" value="P:DNA repair"/>
    <property type="evidence" value="ECO:0007669"/>
    <property type="project" value="UniProtKB-KW"/>
</dbReference>
<proteinExistence type="inferred from homology"/>
<keyword evidence="15 19" id="KW-0234">DNA repair</keyword>
<organism evidence="23 24">
    <name type="scientific">Onchocerca volvulus</name>
    <dbReference type="NCBI Taxonomy" id="6282"/>
    <lineage>
        <taxon>Eukaryota</taxon>
        <taxon>Metazoa</taxon>
        <taxon>Ecdysozoa</taxon>
        <taxon>Nematoda</taxon>
        <taxon>Chromadorea</taxon>
        <taxon>Rhabditida</taxon>
        <taxon>Spirurina</taxon>
        <taxon>Spiruromorpha</taxon>
        <taxon>Filarioidea</taxon>
        <taxon>Onchocercidae</taxon>
        <taxon>Onchocerca</taxon>
    </lineage>
</organism>
<dbReference type="Gene3D" id="3.90.320.10">
    <property type="match status" value="1"/>
</dbReference>
<keyword evidence="24" id="KW-1185">Reference proteome</keyword>
<dbReference type="Pfam" id="PF08696">
    <property type="entry name" value="Dna2"/>
    <property type="match status" value="1"/>
</dbReference>
<dbReference type="InterPro" id="IPR014808">
    <property type="entry name" value="DNA_replication_fac_Dna2_N"/>
</dbReference>
<evidence type="ECO:0000256" key="19">
    <source>
        <dbReference type="RuleBase" id="RU367041"/>
    </source>
</evidence>
<dbReference type="PANTHER" id="PTHR10887">
    <property type="entry name" value="DNA2/NAM7 HELICASE FAMILY"/>
    <property type="match status" value="1"/>
</dbReference>
<comment type="catalytic activity">
    <reaction evidence="18 19">
        <text>ATP + H2O = ADP + phosphate + H(+)</text>
        <dbReference type="Rhea" id="RHEA:13065"/>
        <dbReference type="ChEBI" id="CHEBI:15377"/>
        <dbReference type="ChEBI" id="CHEBI:15378"/>
        <dbReference type="ChEBI" id="CHEBI:30616"/>
        <dbReference type="ChEBI" id="CHEBI:43474"/>
        <dbReference type="ChEBI" id="CHEBI:456216"/>
        <dbReference type="EC" id="3.6.4.12"/>
    </reaction>
</comment>
<dbReference type="GO" id="GO:0005524">
    <property type="term" value="F:ATP binding"/>
    <property type="evidence" value="ECO:0007669"/>
    <property type="project" value="UniProtKB-UniRule"/>
</dbReference>
<dbReference type="GO" id="GO:0051539">
    <property type="term" value="F:4 iron, 4 sulfur cluster binding"/>
    <property type="evidence" value="ECO:0007669"/>
    <property type="project" value="UniProtKB-UniRule"/>
</dbReference>
<comment type="function">
    <text evidence="19">Key enzyme involved in DNA replication and DNA repair. Involved in Okazaki fragments processing by cleaving long flaps that escape FEN1: flaps that are longer than 27 nucleotides are coated by replication protein A complex (RPA), leading to recruit DNA2 which cleaves the flap until it is too short to bind RPA and becomes a substrate for FEN1. Also involved in 5'-end resection of DNA during double-strand break (DSB) repair by mediating the cleavage of 5'-ssDNA.</text>
</comment>
<evidence type="ECO:0000256" key="18">
    <source>
        <dbReference type="ARBA" id="ARBA00047995"/>
    </source>
</evidence>
<dbReference type="AlphaFoldDB" id="A0A8R1XMK6"/>
<evidence type="ECO:0000256" key="13">
    <source>
        <dbReference type="ARBA" id="ARBA00023014"/>
    </source>
</evidence>
<keyword evidence="19" id="KW-0158">Chromosome</keyword>
<evidence type="ECO:0000256" key="3">
    <source>
        <dbReference type="ARBA" id="ARBA00022485"/>
    </source>
</evidence>
<dbReference type="InterPro" id="IPR041677">
    <property type="entry name" value="DNA2/NAM7_AAA_11"/>
</dbReference>
<feature type="domain" description="DNA2/NAM7 helicase helicase" evidence="21">
    <location>
        <begin position="610"/>
        <end position="707"/>
    </location>
</feature>
<dbReference type="InterPro" id="IPR047187">
    <property type="entry name" value="SF1_C_Upf1"/>
</dbReference>
<evidence type="ECO:0000256" key="4">
    <source>
        <dbReference type="ARBA" id="ARBA00022705"/>
    </source>
</evidence>
<keyword evidence="5 19" id="KW-0540">Nuclease</keyword>
<evidence type="ECO:0000256" key="12">
    <source>
        <dbReference type="ARBA" id="ARBA00023004"/>
    </source>
</evidence>
<evidence type="ECO:0000256" key="14">
    <source>
        <dbReference type="ARBA" id="ARBA00023125"/>
    </source>
</evidence>
<keyword evidence="12 19" id="KW-0408">Iron</keyword>
<evidence type="ECO:0000256" key="10">
    <source>
        <dbReference type="ARBA" id="ARBA00022806"/>
    </source>
</evidence>
<dbReference type="Pfam" id="PF13087">
    <property type="entry name" value="AAA_12"/>
    <property type="match status" value="1"/>
</dbReference>
<dbReference type="EC" id="3.6.4.12" evidence="19"/>
<protein>
    <recommendedName>
        <fullName evidence="19">DNA replication ATP-dependent helicase/nuclease</fullName>
        <ecNumber evidence="19">3.1.-.-</ecNumber>
        <ecNumber evidence="19">3.6.4.12</ecNumber>
    </recommendedName>
</protein>
<evidence type="ECO:0000313" key="23">
    <source>
        <dbReference type="EnsemblMetazoa" id="OVOC10102.1"/>
    </source>
</evidence>
<dbReference type="InterPro" id="IPR011604">
    <property type="entry name" value="PDDEXK-like_dom_sf"/>
</dbReference>
<keyword evidence="3 19" id="KW-0004">4Fe-4S</keyword>
<evidence type="ECO:0000256" key="9">
    <source>
        <dbReference type="ARBA" id="ARBA00022801"/>
    </source>
</evidence>
<dbReference type="GO" id="GO:0003677">
    <property type="term" value="F:DNA binding"/>
    <property type="evidence" value="ECO:0007669"/>
    <property type="project" value="UniProtKB-UniRule"/>
</dbReference>
<reference evidence="23" key="2">
    <citation type="submission" date="2022-06" db="UniProtKB">
        <authorList>
            <consortium name="EnsemblMetazoa"/>
        </authorList>
    </citation>
    <scope>IDENTIFICATION</scope>
</reference>
<keyword evidence="7 19" id="KW-0547">Nucleotide-binding</keyword>
<feature type="domain" description="DNA2/NAM7 helicase-like C-terminal" evidence="22">
    <location>
        <begin position="795"/>
        <end position="1003"/>
    </location>
</feature>
<comment type="cofactor">
    <cofactor evidence="1">
        <name>[4Fe-4S] cluster</name>
        <dbReference type="ChEBI" id="CHEBI:49883"/>
    </cofactor>
</comment>
<keyword evidence="11 19" id="KW-0067">ATP-binding</keyword>
<evidence type="ECO:0000259" key="22">
    <source>
        <dbReference type="Pfam" id="PF13087"/>
    </source>
</evidence>
<keyword evidence="13 19" id="KW-0411">Iron-sulfur</keyword>
<dbReference type="GO" id="GO:0005694">
    <property type="term" value="C:chromosome"/>
    <property type="evidence" value="ECO:0007669"/>
    <property type="project" value="UniProtKB-SubCell"/>
</dbReference>
<dbReference type="InterPro" id="IPR045055">
    <property type="entry name" value="DNA2/NAM7-like"/>
</dbReference>
<evidence type="ECO:0000259" key="21">
    <source>
        <dbReference type="Pfam" id="PF13086"/>
    </source>
</evidence>
<dbReference type="Gene3D" id="3.40.50.300">
    <property type="entry name" value="P-loop containing nucleotide triphosphate hydrolases"/>
    <property type="match status" value="2"/>
</dbReference>
<feature type="domain" description="DNA replication factor Dna2 N-terminal" evidence="20">
    <location>
        <begin position="106"/>
        <end position="301"/>
    </location>
</feature>
<keyword evidence="6 19" id="KW-0479">Metal-binding</keyword>
<dbReference type="GO" id="GO:0033567">
    <property type="term" value="P:DNA replication, Okazaki fragment processing"/>
    <property type="evidence" value="ECO:0007669"/>
    <property type="project" value="UniProtKB-UniRule"/>
</dbReference>
<dbReference type="EnsemblMetazoa" id="OVOC10102.1">
    <property type="protein sequence ID" value="OVOC10102.1"/>
    <property type="gene ID" value="WBGene00246911"/>
</dbReference>
<evidence type="ECO:0000256" key="8">
    <source>
        <dbReference type="ARBA" id="ARBA00022763"/>
    </source>
</evidence>
<dbReference type="GO" id="GO:0046872">
    <property type="term" value="F:metal ion binding"/>
    <property type="evidence" value="ECO:0007669"/>
    <property type="project" value="UniProtKB-UniRule"/>
</dbReference>
<dbReference type="Proteomes" id="UP000024404">
    <property type="component" value="Unassembled WGS sequence"/>
</dbReference>
<evidence type="ECO:0000256" key="6">
    <source>
        <dbReference type="ARBA" id="ARBA00022723"/>
    </source>
</evidence>
<evidence type="ECO:0000256" key="1">
    <source>
        <dbReference type="ARBA" id="ARBA00001966"/>
    </source>
</evidence>
<dbReference type="EC" id="3.1.-.-" evidence="19"/>
<dbReference type="SUPFAM" id="SSF52540">
    <property type="entry name" value="P-loop containing nucleoside triphosphate hydrolases"/>
    <property type="match status" value="1"/>
</dbReference>
<comment type="similarity">
    <text evidence="2 19">Belongs to the DNA2/NAM7 helicase family.</text>
</comment>
<dbReference type="InterPro" id="IPR041679">
    <property type="entry name" value="DNA2/NAM7-like_C"/>
</dbReference>
<dbReference type="GO" id="GO:0000014">
    <property type="term" value="F:single-stranded DNA endodeoxyribonuclease activity"/>
    <property type="evidence" value="ECO:0007669"/>
    <property type="project" value="EnsemblMetazoa"/>
</dbReference>